<comment type="similarity">
    <text evidence="2">Belongs to the YejK family.</text>
</comment>
<keyword evidence="3" id="KW-0963">Cytoplasm</keyword>
<evidence type="ECO:0008006" key="6">
    <source>
        <dbReference type="Google" id="ProtNLM"/>
    </source>
</evidence>
<dbReference type="STRING" id="1137284.GCA_001418205_01902"/>
<dbReference type="GO" id="GO:0003690">
    <property type="term" value="F:double-stranded DNA binding"/>
    <property type="evidence" value="ECO:0007669"/>
    <property type="project" value="TreeGrafter"/>
</dbReference>
<evidence type="ECO:0000256" key="1">
    <source>
        <dbReference type="ARBA" id="ARBA00004453"/>
    </source>
</evidence>
<evidence type="ECO:0000313" key="4">
    <source>
        <dbReference type="EMBL" id="CUB04043.1"/>
    </source>
</evidence>
<reference evidence="5" key="1">
    <citation type="submission" date="2015-08" db="EMBL/GenBank/DDBJ databases">
        <authorList>
            <person name="Varghese N."/>
        </authorList>
    </citation>
    <scope>NUCLEOTIDE SEQUENCE [LARGE SCALE GENOMIC DNA]</scope>
    <source>
        <strain evidence="5">JCM 18476</strain>
    </source>
</reference>
<dbReference type="InterPro" id="IPR007358">
    <property type="entry name" value="Nucleoid_associated_NdpA"/>
</dbReference>
<sequence length="343" mass="38354">MSIVNLIVHEVQKAEGESKALLVARPNENPIDAEAEQLAAKVTHLFNRSGMNTGQFSNPEGSDDGSKLPALLHKHFNGEAFDDFAAFTKACAAEYVRYLEPVNEAEGGLLWFNHYELGGSHFLFIVLLKRKAGITLGEDLSFAQVHQLETDKLHMALRVNLSAYHDRDDTRYIAFRFGKAPKWESEYFTQFIGCDEPKVAAKETRKLVEAASAFCQSQSLPSKAANDFKRAVAEQCLEKAEEREPLELSEIARQIETRFSPEQASKFLELAESDAFQVEKEIFVEKAALKKLTRASGSNRSLTLSFDTDLLGESIQFNADTGELTIKDLPRSLLKQLMSLESK</sequence>
<accession>A0A0K6ILR9</accession>
<evidence type="ECO:0000256" key="3">
    <source>
        <dbReference type="ARBA" id="ARBA00022490"/>
    </source>
</evidence>
<dbReference type="PANTHER" id="PTHR38772">
    <property type="match status" value="1"/>
</dbReference>
<keyword evidence="5" id="KW-1185">Reference proteome</keyword>
<comment type="subcellular location">
    <subcellularLocation>
        <location evidence="1">Cytoplasm</location>
        <location evidence="1">Nucleoid</location>
    </subcellularLocation>
</comment>
<evidence type="ECO:0000256" key="2">
    <source>
        <dbReference type="ARBA" id="ARBA00009035"/>
    </source>
</evidence>
<dbReference type="RefSeq" id="WP_055462996.1">
    <property type="nucleotide sequence ID" value="NZ_CYHG01000005.1"/>
</dbReference>
<organism evidence="4 5">
    <name type="scientific">Marinomonas fungiae</name>
    <dbReference type="NCBI Taxonomy" id="1137284"/>
    <lineage>
        <taxon>Bacteria</taxon>
        <taxon>Pseudomonadati</taxon>
        <taxon>Pseudomonadota</taxon>
        <taxon>Gammaproteobacteria</taxon>
        <taxon>Oceanospirillales</taxon>
        <taxon>Oceanospirillaceae</taxon>
        <taxon>Marinomonas</taxon>
    </lineage>
</organism>
<dbReference type="GO" id="GO:0043590">
    <property type="term" value="C:bacterial nucleoid"/>
    <property type="evidence" value="ECO:0007669"/>
    <property type="project" value="TreeGrafter"/>
</dbReference>
<name>A0A0K6ILR9_9GAMM</name>
<dbReference type="EMBL" id="CYHG01000005">
    <property type="protein sequence ID" value="CUB04043.1"/>
    <property type="molecule type" value="Genomic_DNA"/>
</dbReference>
<dbReference type="Pfam" id="PF04245">
    <property type="entry name" value="NA37"/>
    <property type="match status" value="1"/>
</dbReference>
<dbReference type="GO" id="GO:0003727">
    <property type="term" value="F:single-stranded RNA binding"/>
    <property type="evidence" value="ECO:0007669"/>
    <property type="project" value="TreeGrafter"/>
</dbReference>
<dbReference type="OrthoDB" id="9131762at2"/>
<dbReference type="AlphaFoldDB" id="A0A0K6ILR9"/>
<dbReference type="Proteomes" id="UP000182769">
    <property type="component" value="Unassembled WGS sequence"/>
</dbReference>
<protein>
    <recommendedName>
        <fullName evidence="6">Nucleoid-associated protein</fullName>
    </recommendedName>
</protein>
<dbReference type="PANTHER" id="PTHR38772:SF1">
    <property type="entry name" value="NUCLEOID-ASSOCIATED PROTEIN YEJK"/>
    <property type="match status" value="1"/>
</dbReference>
<proteinExistence type="inferred from homology"/>
<gene>
    <name evidence="4" type="ORF">Ga0061065_105135</name>
</gene>
<evidence type="ECO:0000313" key="5">
    <source>
        <dbReference type="Proteomes" id="UP000182769"/>
    </source>
</evidence>